<organism evidence="1 2">
    <name type="scientific">Hallella mizrahii</name>
    <dbReference type="NCBI Taxonomy" id="2606637"/>
    <lineage>
        <taxon>Bacteria</taxon>
        <taxon>Pseudomonadati</taxon>
        <taxon>Bacteroidota</taxon>
        <taxon>Bacteroidia</taxon>
        <taxon>Bacteroidales</taxon>
        <taxon>Prevotellaceae</taxon>
        <taxon>Hallella</taxon>
    </lineage>
</organism>
<dbReference type="EMBL" id="VUNG01000018">
    <property type="protein sequence ID" value="MST84614.1"/>
    <property type="molecule type" value="Genomic_DNA"/>
</dbReference>
<keyword evidence="2" id="KW-1185">Reference proteome</keyword>
<evidence type="ECO:0000313" key="1">
    <source>
        <dbReference type="EMBL" id="MST84614.1"/>
    </source>
</evidence>
<gene>
    <name evidence="1" type="ORF">FYJ73_08020</name>
</gene>
<accession>A0A7K0KFI0</accession>
<reference evidence="1 2" key="1">
    <citation type="submission" date="2019-08" db="EMBL/GenBank/DDBJ databases">
        <title>In-depth cultivation of the pig gut microbiome towards novel bacterial diversity and tailored functional studies.</title>
        <authorList>
            <person name="Wylensek D."/>
            <person name="Hitch T.C.A."/>
            <person name="Clavel T."/>
        </authorList>
    </citation>
    <scope>NUCLEOTIDE SEQUENCE [LARGE SCALE GENOMIC DNA]</scope>
    <source>
        <strain evidence="1 2">LKV-178-WT-2A</strain>
    </source>
</reference>
<name>A0A7K0KFI0_9BACT</name>
<sequence>MDEEARKKKRLYAGEKKPSMKRRLDGHDYSSRCIYLVTMVTEGRLPLFGKVVGDVHKPYGDPDAPHTVPTPLGAAIFDNWSGMLARFPEMTGIAFQLMPDHFHAILFITGKMANPLGKVLNGFKTGCRQAFHALCPVLYDAAAQRQHKDAHRKASDHGILFELNYNDKVLLRGGQLDIWKHYLADNPRRLLVKREHPEFFRVQRSLVWKGMTFSGLGNLFLLRRPMLVQIQCSRSLSEKQIAAKTAETLALCRQGAVLVSPSVSPGEKAVMRAAFDAGFPEIILKDNGFAPLAKPSGKSFDACALGQLLFLGPTYHSNERKTITRSECLGLNEIARRLCE</sequence>
<dbReference type="Gene3D" id="3.30.70.1290">
    <property type="entry name" value="Transposase IS200-like"/>
    <property type="match status" value="1"/>
</dbReference>
<protein>
    <submittedName>
        <fullName evidence="1">Transposase</fullName>
    </submittedName>
</protein>
<comment type="caution">
    <text evidence="1">The sequence shown here is derived from an EMBL/GenBank/DDBJ whole genome shotgun (WGS) entry which is preliminary data.</text>
</comment>
<dbReference type="Proteomes" id="UP000438914">
    <property type="component" value="Unassembled WGS sequence"/>
</dbReference>
<proteinExistence type="predicted"/>
<dbReference type="SUPFAM" id="SSF143422">
    <property type="entry name" value="Transposase IS200-like"/>
    <property type="match status" value="1"/>
</dbReference>
<dbReference type="GO" id="GO:0004803">
    <property type="term" value="F:transposase activity"/>
    <property type="evidence" value="ECO:0007669"/>
    <property type="project" value="InterPro"/>
</dbReference>
<dbReference type="GO" id="GO:0006313">
    <property type="term" value="P:DNA transposition"/>
    <property type="evidence" value="ECO:0007669"/>
    <property type="project" value="InterPro"/>
</dbReference>
<dbReference type="RefSeq" id="WP_154534200.1">
    <property type="nucleotide sequence ID" value="NZ_VUNG01000018.1"/>
</dbReference>
<evidence type="ECO:0000313" key="2">
    <source>
        <dbReference type="Proteomes" id="UP000438914"/>
    </source>
</evidence>
<dbReference type="GO" id="GO:0003677">
    <property type="term" value="F:DNA binding"/>
    <property type="evidence" value="ECO:0007669"/>
    <property type="project" value="InterPro"/>
</dbReference>
<dbReference type="InterPro" id="IPR036515">
    <property type="entry name" value="Transposase_17_sf"/>
</dbReference>
<dbReference type="AlphaFoldDB" id="A0A7K0KFI0"/>